<protein>
    <submittedName>
        <fullName evidence="15">Complement Clr-like EGF-like</fullName>
    </submittedName>
</protein>
<comment type="caution">
    <text evidence="15">The sequence shown here is derived from an EMBL/GenBank/DDBJ whole genome shotgun (WGS) entry which is preliminary data.</text>
</comment>
<dbReference type="PROSITE" id="PS51257">
    <property type="entry name" value="PROKAR_LIPOPROTEIN"/>
    <property type="match status" value="1"/>
</dbReference>
<organism evidence="15 16">
    <name type="scientific">Dermatophagoides farinae</name>
    <name type="common">American house dust mite</name>
    <dbReference type="NCBI Taxonomy" id="6954"/>
    <lineage>
        <taxon>Eukaryota</taxon>
        <taxon>Metazoa</taxon>
        <taxon>Ecdysozoa</taxon>
        <taxon>Arthropoda</taxon>
        <taxon>Chelicerata</taxon>
        <taxon>Arachnida</taxon>
        <taxon>Acari</taxon>
        <taxon>Acariformes</taxon>
        <taxon>Sarcoptiformes</taxon>
        <taxon>Astigmata</taxon>
        <taxon>Psoroptidia</taxon>
        <taxon>Analgoidea</taxon>
        <taxon>Pyroglyphidae</taxon>
        <taxon>Dermatophagoidinae</taxon>
        <taxon>Dermatophagoides</taxon>
    </lineage>
</organism>
<evidence type="ECO:0000256" key="2">
    <source>
        <dbReference type="ARBA" id="ARBA00006127"/>
    </source>
</evidence>
<dbReference type="SMART" id="SM00179">
    <property type="entry name" value="EGF_CA"/>
    <property type="match status" value="8"/>
</dbReference>
<evidence type="ECO:0000313" key="16">
    <source>
        <dbReference type="Proteomes" id="UP000790347"/>
    </source>
</evidence>
<accession>A0A922KYF6</accession>
<dbReference type="InterPro" id="IPR009030">
    <property type="entry name" value="Growth_fac_rcpt_cys_sf"/>
</dbReference>
<keyword evidence="4" id="KW-0272">Extracellular matrix</keyword>
<dbReference type="Pfam" id="PF12662">
    <property type="entry name" value="cEGF"/>
    <property type="match status" value="2"/>
</dbReference>
<dbReference type="InterPro" id="IPR013032">
    <property type="entry name" value="EGF-like_CS"/>
</dbReference>
<evidence type="ECO:0000256" key="8">
    <source>
        <dbReference type="ARBA" id="ARBA00022837"/>
    </source>
</evidence>
<dbReference type="Gene3D" id="2.10.25.10">
    <property type="entry name" value="Laminin"/>
    <property type="match status" value="8"/>
</dbReference>
<evidence type="ECO:0000256" key="9">
    <source>
        <dbReference type="ARBA" id="ARBA00023157"/>
    </source>
</evidence>
<keyword evidence="10" id="KW-0325">Glycoprotein</keyword>
<dbReference type="SUPFAM" id="SSF57184">
    <property type="entry name" value="Growth factor receptor domain"/>
    <property type="match status" value="3"/>
</dbReference>
<dbReference type="PANTHER" id="PTHR24039:SF33">
    <property type="entry name" value="EGF-CONTAINING FIBULIN-LIKE EXTRACELLULAR MATRIX PROTEIN 1"/>
    <property type="match status" value="1"/>
</dbReference>
<dbReference type="FunFam" id="2.10.25.10:FF:000038">
    <property type="entry name" value="Fibrillin 2"/>
    <property type="match status" value="1"/>
</dbReference>
<dbReference type="PROSITE" id="PS01186">
    <property type="entry name" value="EGF_2"/>
    <property type="match status" value="4"/>
</dbReference>
<keyword evidence="6 13" id="KW-0732">Signal</keyword>
<evidence type="ECO:0000256" key="11">
    <source>
        <dbReference type="PROSITE-ProRule" id="PRU00076"/>
    </source>
</evidence>
<feature type="region of interest" description="Disordered" evidence="12">
    <location>
        <begin position="100"/>
        <end position="146"/>
    </location>
</feature>
<dbReference type="Pfam" id="PF22914">
    <property type="entry name" value="Fibulin_C"/>
    <property type="match status" value="1"/>
</dbReference>
<dbReference type="AlphaFoldDB" id="A0A922KYF6"/>
<keyword evidence="16" id="KW-1185">Reference proteome</keyword>
<keyword evidence="3" id="KW-0964">Secreted</keyword>
<keyword evidence="5 11" id="KW-0245">EGF-like domain</keyword>
<evidence type="ECO:0000256" key="10">
    <source>
        <dbReference type="ARBA" id="ARBA00023180"/>
    </source>
</evidence>
<dbReference type="EMBL" id="ASGP02000009">
    <property type="protein sequence ID" value="KAH9491307.1"/>
    <property type="molecule type" value="Genomic_DNA"/>
</dbReference>
<gene>
    <name evidence="15" type="primary">FBLN2_2</name>
    <name evidence="15" type="ORF">DERF_016036</name>
</gene>
<feature type="compositionally biased region" description="Low complexity" evidence="12">
    <location>
        <begin position="106"/>
        <end position="136"/>
    </location>
</feature>
<evidence type="ECO:0000256" key="1">
    <source>
        <dbReference type="ARBA" id="ARBA00004498"/>
    </source>
</evidence>
<dbReference type="InterPro" id="IPR001881">
    <property type="entry name" value="EGF-like_Ca-bd_dom"/>
</dbReference>
<dbReference type="Pfam" id="PF12661">
    <property type="entry name" value="hEGF"/>
    <property type="match status" value="1"/>
</dbReference>
<feature type="chain" id="PRO_5037703823" evidence="13">
    <location>
        <begin position="23"/>
        <end position="875"/>
    </location>
</feature>
<dbReference type="InterPro" id="IPR000742">
    <property type="entry name" value="EGF"/>
</dbReference>
<dbReference type="FunFam" id="2.10.25.10:FF:000240">
    <property type="entry name" value="Vitamin K-dependent protein S"/>
    <property type="match status" value="1"/>
</dbReference>
<evidence type="ECO:0000256" key="3">
    <source>
        <dbReference type="ARBA" id="ARBA00022525"/>
    </source>
</evidence>
<comment type="caution">
    <text evidence="11">Lacks conserved residue(s) required for the propagation of feature annotation.</text>
</comment>
<dbReference type="Proteomes" id="UP000790347">
    <property type="component" value="Unassembled WGS sequence"/>
</dbReference>
<evidence type="ECO:0000256" key="4">
    <source>
        <dbReference type="ARBA" id="ARBA00022530"/>
    </source>
</evidence>
<dbReference type="PROSITE" id="PS50026">
    <property type="entry name" value="EGF_3"/>
    <property type="match status" value="4"/>
</dbReference>
<dbReference type="InterPro" id="IPR049883">
    <property type="entry name" value="NOTCH1_EGF-like"/>
</dbReference>
<feature type="domain" description="EGF-like" evidence="14">
    <location>
        <begin position="503"/>
        <end position="544"/>
    </location>
</feature>
<dbReference type="GO" id="GO:0005509">
    <property type="term" value="F:calcium ion binding"/>
    <property type="evidence" value="ECO:0007669"/>
    <property type="project" value="InterPro"/>
</dbReference>
<keyword evidence="9" id="KW-1015">Disulfide bond</keyword>
<evidence type="ECO:0000313" key="15">
    <source>
        <dbReference type="EMBL" id="KAH9491307.1"/>
    </source>
</evidence>
<evidence type="ECO:0000256" key="7">
    <source>
        <dbReference type="ARBA" id="ARBA00022737"/>
    </source>
</evidence>
<feature type="domain" description="EGF-like" evidence="14">
    <location>
        <begin position="550"/>
        <end position="589"/>
    </location>
</feature>
<dbReference type="SUPFAM" id="SSF57196">
    <property type="entry name" value="EGF/Laminin"/>
    <property type="match status" value="2"/>
</dbReference>
<proteinExistence type="inferred from homology"/>
<reference evidence="15" key="2">
    <citation type="journal article" date="2022" name="Res Sq">
        <title>Comparative Genomics Reveals Insights into the Divergent Evolution of Astigmatic Mites and Household Pest Adaptations.</title>
        <authorList>
            <person name="Xiong Q."/>
            <person name="Wan A.T.-Y."/>
            <person name="Liu X.-Y."/>
            <person name="Fung C.S.-H."/>
            <person name="Xiao X."/>
            <person name="Malainual N."/>
            <person name="Hou J."/>
            <person name="Wang L."/>
            <person name="Wang M."/>
            <person name="Yang K."/>
            <person name="Cui Y."/>
            <person name="Leung E."/>
            <person name="Nong W."/>
            <person name="Shin S.-K."/>
            <person name="Au S."/>
            <person name="Jeong K.Y."/>
            <person name="Chew F.T."/>
            <person name="Hui J."/>
            <person name="Leung T.F."/>
            <person name="Tungtrongchitr A."/>
            <person name="Zhong N."/>
            <person name="Liu Z."/>
            <person name="Tsui S."/>
        </authorList>
    </citation>
    <scope>NUCLEOTIDE SEQUENCE</scope>
    <source>
        <strain evidence="15">Derf</strain>
        <tissue evidence="15">Whole organism</tissue>
    </source>
</reference>
<feature type="signal peptide" evidence="13">
    <location>
        <begin position="1"/>
        <end position="22"/>
    </location>
</feature>
<dbReference type="InterPro" id="IPR000152">
    <property type="entry name" value="EGF-type_Asp/Asn_hydroxyl_site"/>
</dbReference>
<evidence type="ECO:0000256" key="6">
    <source>
        <dbReference type="ARBA" id="ARBA00022729"/>
    </source>
</evidence>
<reference evidence="15" key="1">
    <citation type="submission" date="2013-05" db="EMBL/GenBank/DDBJ databases">
        <authorList>
            <person name="Yim A.K.Y."/>
            <person name="Chan T.F."/>
            <person name="Ji K.M."/>
            <person name="Liu X.Y."/>
            <person name="Zhou J.W."/>
            <person name="Li R.Q."/>
            <person name="Yang K.Y."/>
            <person name="Li J."/>
            <person name="Li M."/>
            <person name="Law P.T.W."/>
            <person name="Wu Y.L."/>
            <person name="Cai Z.L."/>
            <person name="Qin H."/>
            <person name="Bao Y."/>
            <person name="Leung R.K.K."/>
            <person name="Ng P.K.S."/>
            <person name="Zou J."/>
            <person name="Zhong X.J."/>
            <person name="Ran P.X."/>
            <person name="Zhong N.S."/>
            <person name="Liu Z.G."/>
            <person name="Tsui S.K.W."/>
        </authorList>
    </citation>
    <scope>NUCLEOTIDE SEQUENCE</scope>
    <source>
        <strain evidence="15">Derf</strain>
        <tissue evidence="15">Whole organism</tissue>
    </source>
</reference>
<dbReference type="InterPro" id="IPR018097">
    <property type="entry name" value="EGF_Ca-bd_CS"/>
</dbReference>
<dbReference type="PROSITE" id="PS00010">
    <property type="entry name" value="ASX_HYDROXYL"/>
    <property type="match status" value="4"/>
</dbReference>
<evidence type="ECO:0000256" key="12">
    <source>
        <dbReference type="SAM" id="MobiDB-lite"/>
    </source>
</evidence>
<evidence type="ECO:0000256" key="13">
    <source>
        <dbReference type="SAM" id="SignalP"/>
    </source>
</evidence>
<dbReference type="SMART" id="SM00181">
    <property type="entry name" value="EGF"/>
    <property type="match status" value="8"/>
</dbReference>
<feature type="domain" description="EGF-like" evidence="14">
    <location>
        <begin position="418"/>
        <end position="461"/>
    </location>
</feature>
<dbReference type="PROSITE" id="PS01187">
    <property type="entry name" value="EGF_CA"/>
    <property type="match status" value="2"/>
</dbReference>
<name>A0A922KYF6_DERFA</name>
<comment type="subcellular location">
    <subcellularLocation>
        <location evidence="1">Secreted</location>
        <location evidence="1">Extracellular space</location>
        <location evidence="1">Extracellular matrix</location>
    </subcellularLocation>
</comment>
<dbReference type="Pfam" id="PF07645">
    <property type="entry name" value="EGF_CA"/>
    <property type="match status" value="4"/>
</dbReference>
<dbReference type="CDD" id="cd00054">
    <property type="entry name" value="EGF_CA"/>
    <property type="match status" value="6"/>
</dbReference>
<dbReference type="InterPro" id="IPR055088">
    <property type="entry name" value="Fibulin_C"/>
</dbReference>
<dbReference type="InterPro" id="IPR026823">
    <property type="entry name" value="cEGF"/>
</dbReference>
<feature type="domain" description="EGF-like" evidence="14">
    <location>
        <begin position="377"/>
        <end position="417"/>
    </location>
</feature>
<dbReference type="FunFam" id="2.10.25.10:FF:000005">
    <property type="entry name" value="Fibrillin 2"/>
    <property type="match status" value="1"/>
</dbReference>
<keyword evidence="7" id="KW-0677">Repeat</keyword>
<comment type="similarity">
    <text evidence="2">Belongs to the fibulin family.</text>
</comment>
<dbReference type="FunFam" id="2.10.25.10:FF:000014">
    <property type="entry name" value="Latent-transforming growth factor beta-binding protein 3"/>
    <property type="match status" value="1"/>
</dbReference>
<evidence type="ECO:0000256" key="5">
    <source>
        <dbReference type="ARBA" id="ARBA00022536"/>
    </source>
</evidence>
<dbReference type="PANTHER" id="PTHR24039">
    <property type="entry name" value="FIBRILLIN-RELATED"/>
    <property type="match status" value="1"/>
</dbReference>
<evidence type="ECO:0000259" key="14">
    <source>
        <dbReference type="PROSITE" id="PS50026"/>
    </source>
</evidence>
<sequence length="875" mass="99107">MSLRRWTAIIFLFVISCDLSFNVEIIPKYTSSTGNKPLRFTRVKRCRQGGIDCRTYRLVAPCPPEICGVDNNNNNNRRISQPLQSESVIHETYVSPPITYVSSSPSTSNHRSEYSYSSSASSSSSSSSSSRIISHNHTPIPPPSPSRIIERRIEKYRPQPIVQQKIVQEPIVQQKIVQEPIVQQKVETYVQKTVQRPIYQQQKIIQQHIPIVQQKIERIIQEPPVVQQKVEQITQIKTPIVQQKIERIVQKPVPVVQQKFERIIEEHHHVKSSPQVVQVDEEIHTIIQKPIVSLRITACPEGHYLSADGTHCKHIDCESGFEFSDLLLKCVDIDECTVSTACLRDEQCINTYGSYVCRKICTQAGYRLNEAHNTCEDINECIEDLHSCGPQQQCINTPGSYRCECPNGFRLDGQQCIDINECIESHDHLCPHDVSTCENTPGSYYCKCKRGFEKDHRGRCTDFDECLINNGGCSQRCINKYGSYECHCNDGFKLSADGHTCVDIDECVEYSHTGICSPQVSICENTIGSYRCRCRTGFRDPDGTGKHCVDVDECLEQTNLCEQKCINTFGSYKCTCNRGYRAVGPHRCEDIDECHEGDFINDIAFSRFRHDDHDGHPKLCQGGCENSAGSYRCTCPNGYNLVHNHHCLDIDECREFGYCRGSNQSCVNIGGSFRCIDDRCPPGYHKDGVQCKISQRLNYAEICDDPTEVCAIDRVICYSYAYIAFRSRMIKHETETTIVTTTTKGETKSDIKTGGYQSAVTVQRLKQQPSIGNNNNNGRGHEFFTFVVPVESPIIVDFKLRLVSVKSPRPGVRAANVNDFEMRRTKDNEVRLAIMSSLEGPQDIELEIEAKMYKNGLQIGKNLAIVTVFISEYEF</sequence>
<keyword evidence="8" id="KW-0106">Calcium</keyword>